<dbReference type="EMBL" id="JAIWYP010000008">
    <property type="protein sequence ID" value="KAH3786042.1"/>
    <property type="molecule type" value="Genomic_DNA"/>
</dbReference>
<reference evidence="1" key="2">
    <citation type="submission" date="2020-11" db="EMBL/GenBank/DDBJ databases">
        <authorList>
            <person name="McCartney M.A."/>
            <person name="Auch B."/>
            <person name="Kono T."/>
            <person name="Mallez S."/>
            <person name="Becker A."/>
            <person name="Gohl D.M."/>
            <person name="Silverstein K.A.T."/>
            <person name="Koren S."/>
            <person name="Bechman K.B."/>
            <person name="Herman A."/>
            <person name="Abrahante J.E."/>
            <person name="Garbe J."/>
        </authorList>
    </citation>
    <scope>NUCLEOTIDE SEQUENCE</scope>
    <source>
        <strain evidence="1">Duluth1</strain>
        <tissue evidence="1">Whole animal</tissue>
    </source>
</reference>
<dbReference type="Proteomes" id="UP000828390">
    <property type="component" value="Unassembled WGS sequence"/>
</dbReference>
<evidence type="ECO:0000313" key="2">
    <source>
        <dbReference type="Proteomes" id="UP000828390"/>
    </source>
</evidence>
<accession>A0A9D4ETL2</accession>
<name>A0A9D4ETL2_DREPO</name>
<proteinExistence type="predicted"/>
<dbReference type="AlphaFoldDB" id="A0A9D4ETL2"/>
<evidence type="ECO:0000313" key="1">
    <source>
        <dbReference type="EMBL" id="KAH3786042.1"/>
    </source>
</evidence>
<comment type="caution">
    <text evidence="1">The sequence shown here is derived from an EMBL/GenBank/DDBJ whole genome shotgun (WGS) entry which is preliminary data.</text>
</comment>
<sequence length="113" mass="12265">MASAQVAQSIPEPGSLVDGYEWCDEVETAPVVCEWISGRNAELTAFDSNFQLDRSCKVTMVGSIEALVGHTVGPTPEVPVRVAWGNCHFLRSTQLPKGISQCHWFRVGCRGAS</sequence>
<keyword evidence="2" id="KW-1185">Reference proteome</keyword>
<gene>
    <name evidence="1" type="ORF">DPMN_164143</name>
</gene>
<organism evidence="1 2">
    <name type="scientific">Dreissena polymorpha</name>
    <name type="common">Zebra mussel</name>
    <name type="synonym">Mytilus polymorpha</name>
    <dbReference type="NCBI Taxonomy" id="45954"/>
    <lineage>
        <taxon>Eukaryota</taxon>
        <taxon>Metazoa</taxon>
        <taxon>Spiralia</taxon>
        <taxon>Lophotrochozoa</taxon>
        <taxon>Mollusca</taxon>
        <taxon>Bivalvia</taxon>
        <taxon>Autobranchia</taxon>
        <taxon>Heteroconchia</taxon>
        <taxon>Euheterodonta</taxon>
        <taxon>Imparidentia</taxon>
        <taxon>Neoheterodontei</taxon>
        <taxon>Myida</taxon>
        <taxon>Dreissenoidea</taxon>
        <taxon>Dreissenidae</taxon>
        <taxon>Dreissena</taxon>
    </lineage>
</organism>
<protein>
    <submittedName>
        <fullName evidence="1">Uncharacterized protein</fullName>
    </submittedName>
</protein>
<reference evidence="1" key="1">
    <citation type="journal article" date="2019" name="bioRxiv">
        <title>The Genome of the Zebra Mussel, Dreissena polymorpha: A Resource for Invasive Species Research.</title>
        <authorList>
            <person name="McCartney M.A."/>
            <person name="Auch B."/>
            <person name="Kono T."/>
            <person name="Mallez S."/>
            <person name="Zhang Y."/>
            <person name="Obille A."/>
            <person name="Becker A."/>
            <person name="Abrahante J.E."/>
            <person name="Garbe J."/>
            <person name="Badalamenti J.P."/>
            <person name="Herman A."/>
            <person name="Mangelson H."/>
            <person name="Liachko I."/>
            <person name="Sullivan S."/>
            <person name="Sone E.D."/>
            <person name="Koren S."/>
            <person name="Silverstein K.A.T."/>
            <person name="Beckman K.B."/>
            <person name="Gohl D.M."/>
        </authorList>
    </citation>
    <scope>NUCLEOTIDE SEQUENCE</scope>
    <source>
        <strain evidence="1">Duluth1</strain>
        <tissue evidence="1">Whole animal</tissue>
    </source>
</reference>